<protein>
    <submittedName>
        <fullName evidence="2">Uncharacterized protein</fullName>
    </submittedName>
</protein>
<gene>
    <name evidence="2" type="ORF">HfgLR_23970</name>
</gene>
<organism evidence="2 3">
    <name type="scientific">Haloferax gibbonsii</name>
    <dbReference type="NCBI Taxonomy" id="35746"/>
    <lineage>
        <taxon>Archaea</taxon>
        <taxon>Methanobacteriati</taxon>
        <taxon>Methanobacteriota</taxon>
        <taxon>Stenosarchaea group</taxon>
        <taxon>Halobacteria</taxon>
        <taxon>Halobacteriales</taxon>
        <taxon>Haloferacaceae</taxon>
        <taxon>Haloferax</taxon>
    </lineage>
</organism>
<evidence type="ECO:0000313" key="3">
    <source>
        <dbReference type="Proteomes" id="UP000663064"/>
    </source>
</evidence>
<evidence type="ECO:0000256" key="1">
    <source>
        <dbReference type="SAM" id="MobiDB-lite"/>
    </source>
</evidence>
<feature type="compositionally biased region" description="Polar residues" evidence="1">
    <location>
        <begin position="18"/>
        <end position="27"/>
    </location>
</feature>
<proteinExistence type="predicted"/>
<feature type="region of interest" description="Disordered" evidence="1">
    <location>
        <begin position="18"/>
        <end position="40"/>
    </location>
</feature>
<feature type="compositionally biased region" description="Basic and acidic residues" evidence="1">
    <location>
        <begin position="28"/>
        <end position="40"/>
    </location>
</feature>
<sequence>MSERLTNFKNCKICRSNPSKHTSTGDTARQERVQLECRTV</sequence>
<geneLocation type="plasmid" evidence="2 3">
    <name>pHGLR2</name>
</geneLocation>
<name>A0A871BMJ5_HALGI</name>
<dbReference type="Proteomes" id="UP000663064">
    <property type="component" value="Plasmid pHGLR2"/>
</dbReference>
<dbReference type="EMBL" id="CP063207">
    <property type="protein sequence ID" value="QOS13979.1"/>
    <property type="molecule type" value="Genomic_DNA"/>
</dbReference>
<dbReference type="AlphaFoldDB" id="A0A871BMJ5"/>
<keyword evidence="2" id="KW-0614">Plasmid</keyword>
<accession>A0A871BMJ5</accession>
<reference evidence="2" key="1">
    <citation type="journal article" date="2021" name="Front. Microbiol.">
        <title>Cellular and Genomic Properties of Haloferax gibbonsii LR2-5, the Host of Euryarchaeal Virus HFTV1.</title>
        <authorList>
            <person name="Tittes C."/>
            <person name="Schwarzer S."/>
            <person name="Pfeiffer F."/>
            <person name="Dyall-Smith M."/>
            <person name="Rodriguez-Franco M."/>
            <person name="Oksanen H.M."/>
            <person name="Quax T.E.F."/>
        </authorList>
    </citation>
    <scope>NUCLEOTIDE SEQUENCE</scope>
    <source>
        <strain evidence="2">LR2-5</strain>
    </source>
</reference>
<evidence type="ECO:0000313" key="2">
    <source>
        <dbReference type="EMBL" id="QOS13979.1"/>
    </source>
</evidence>